<dbReference type="RefSeq" id="WP_108430854.1">
    <property type="nucleotide sequence ID" value="NZ_CP026947.1"/>
</dbReference>
<dbReference type="AlphaFoldDB" id="A0A2U1T9V6"/>
<keyword evidence="1" id="KW-1133">Transmembrane helix</keyword>
<protein>
    <submittedName>
        <fullName evidence="2">Uncharacterized protein</fullName>
    </submittedName>
</protein>
<gene>
    <name evidence="2" type="ORF">DF222_00550</name>
</gene>
<feature type="transmembrane region" description="Helical" evidence="1">
    <location>
        <begin position="59"/>
        <end position="78"/>
    </location>
</feature>
<dbReference type="KEGG" id="cyz:C3B44_01820"/>
<evidence type="ECO:0000256" key="1">
    <source>
        <dbReference type="SAM" id="Phobius"/>
    </source>
</evidence>
<proteinExistence type="predicted"/>
<organism evidence="2 3">
    <name type="scientific">Corynebacterium yudongzhengii</name>
    <dbReference type="NCBI Taxonomy" id="2080740"/>
    <lineage>
        <taxon>Bacteria</taxon>
        <taxon>Bacillati</taxon>
        <taxon>Actinomycetota</taxon>
        <taxon>Actinomycetes</taxon>
        <taxon>Mycobacteriales</taxon>
        <taxon>Corynebacteriaceae</taxon>
        <taxon>Corynebacterium</taxon>
    </lineage>
</organism>
<accession>A0A2U1T9V6</accession>
<feature type="transmembrane region" description="Helical" evidence="1">
    <location>
        <begin position="25"/>
        <end position="47"/>
    </location>
</feature>
<dbReference type="Proteomes" id="UP000244989">
    <property type="component" value="Unassembled WGS sequence"/>
</dbReference>
<keyword evidence="1" id="KW-0812">Transmembrane</keyword>
<name>A0A2U1T9V6_9CORY</name>
<sequence length="216" mass="22057">MTLIFAVGAAFQTLATLLFMVFYALGLYVSVGYLAVAASIGALGALLSTIGSLRGLRLASLRVLGLILGLAGLLGWGTRSFASITGDFTNPLIGLIDIGAEPAALASVAVLLVATVPPPASTHAWLFILAYGASLYLPQLVYAFPLLTYSMYSVPCAIGIAMIAVALKAPAPKAPQILAIVAGCLATFGALGFFLPFSIIGAAVIGIAASITERRP</sequence>
<evidence type="ECO:0000313" key="3">
    <source>
        <dbReference type="Proteomes" id="UP000244989"/>
    </source>
</evidence>
<evidence type="ECO:0000313" key="2">
    <source>
        <dbReference type="EMBL" id="PWC02772.1"/>
    </source>
</evidence>
<feature type="transmembrane region" description="Helical" evidence="1">
    <location>
        <begin position="179"/>
        <end position="211"/>
    </location>
</feature>
<feature type="transmembrane region" description="Helical" evidence="1">
    <location>
        <begin position="98"/>
        <end position="117"/>
    </location>
</feature>
<dbReference type="EMBL" id="QEEZ01000001">
    <property type="protein sequence ID" value="PWC02772.1"/>
    <property type="molecule type" value="Genomic_DNA"/>
</dbReference>
<feature type="transmembrane region" description="Helical" evidence="1">
    <location>
        <begin position="149"/>
        <end position="167"/>
    </location>
</feature>
<reference evidence="3" key="1">
    <citation type="submission" date="2018-04" db="EMBL/GenBank/DDBJ databases">
        <authorList>
            <person name="Liu S."/>
            <person name="Wang Z."/>
            <person name="Li J."/>
        </authorList>
    </citation>
    <scope>NUCLEOTIDE SEQUENCE [LARGE SCALE GENOMIC DNA]</scope>
    <source>
        <strain evidence="3">2189</strain>
    </source>
</reference>
<keyword evidence="1" id="KW-0472">Membrane</keyword>
<keyword evidence="3" id="KW-1185">Reference proteome</keyword>
<comment type="caution">
    <text evidence="2">The sequence shown here is derived from an EMBL/GenBank/DDBJ whole genome shotgun (WGS) entry which is preliminary data.</text>
</comment>